<organism evidence="2 3">
    <name type="scientific">Trichostrongylus colubriformis</name>
    <name type="common">Black scour worm</name>
    <dbReference type="NCBI Taxonomy" id="6319"/>
    <lineage>
        <taxon>Eukaryota</taxon>
        <taxon>Metazoa</taxon>
        <taxon>Ecdysozoa</taxon>
        <taxon>Nematoda</taxon>
        <taxon>Chromadorea</taxon>
        <taxon>Rhabditida</taxon>
        <taxon>Rhabditina</taxon>
        <taxon>Rhabditomorpha</taxon>
        <taxon>Strongyloidea</taxon>
        <taxon>Trichostrongylidae</taxon>
        <taxon>Trichostrongylus</taxon>
    </lineage>
</organism>
<comment type="caution">
    <text evidence="2">The sequence shown here is derived from an EMBL/GenBank/DDBJ whole genome shotgun (WGS) entry which is preliminary data.</text>
</comment>
<gene>
    <name evidence="2" type="ORF">GCK32_018169</name>
</gene>
<evidence type="ECO:0000313" key="3">
    <source>
        <dbReference type="Proteomes" id="UP001331761"/>
    </source>
</evidence>
<accession>A0AAN8F1E6</accession>
<evidence type="ECO:0000256" key="1">
    <source>
        <dbReference type="SAM" id="Phobius"/>
    </source>
</evidence>
<sequence>MFSSAPPLPPRSSSNPKVTFKGAQTWRESIGVLLSIALCLSLFISVITLAIYYWRDRSVYEELIDYLDKTISISKINYNHILGLYQLNDKEAQVLSEERTTMLKPFLDILTVLPLVEDGQGHAKKLNVPYVGTLELSRLFSVDLLVPA</sequence>
<name>A0AAN8F1E6_TRICO</name>
<protein>
    <submittedName>
        <fullName evidence="2">Uncharacterized protein</fullName>
    </submittedName>
</protein>
<feature type="transmembrane region" description="Helical" evidence="1">
    <location>
        <begin position="30"/>
        <end position="54"/>
    </location>
</feature>
<keyword evidence="1" id="KW-0472">Membrane</keyword>
<keyword evidence="3" id="KW-1185">Reference proteome</keyword>
<reference evidence="2 3" key="1">
    <citation type="submission" date="2019-10" db="EMBL/GenBank/DDBJ databases">
        <title>Assembly and Annotation for the nematode Trichostrongylus colubriformis.</title>
        <authorList>
            <person name="Martin J."/>
        </authorList>
    </citation>
    <scope>NUCLEOTIDE SEQUENCE [LARGE SCALE GENOMIC DNA]</scope>
    <source>
        <strain evidence="2">G859</strain>
        <tissue evidence="2">Whole worm</tissue>
    </source>
</reference>
<keyword evidence="1" id="KW-0812">Transmembrane</keyword>
<evidence type="ECO:0000313" key="2">
    <source>
        <dbReference type="EMBL" id="KAK5970387.1"/>
    </source>
</evidence>
<proteinExistence type="predicted"/>
<dbReference type="EMBL" id="WIXE01019052">
    <property type="protein sequence ID" value="KAK5970387.1"/>
    <property type="molecule type" value="Genomic_DNA"/>
</dbReference>
<dbReference type="Proteomes" id="UP001331761">
    <property type="component" value="Unassembled WGS sequence"/>
</dbReference>
<keyword evidence="1" id="KW-1133">Transmembrane helix</keyword>
<dbReference type="AlphaFoldDB" id="A0AAN8F1E6"/>